<dbReference type="InterPro" id="IPR004358">
    <property type="entry name" value="Sig_transdc_His_kin-like_C"/>
</dbReference>
<dbReference type="SUPFAM" id="SSF55781">
    <property type="entry name" value="GAF domain-like"/>
    <property type="match status" value="2"/>
</dbReference>
<dbReference type="PROSITE" id="PS50110">
    <property type="entry name" value="RESPONSE_REGULATORY"/>
    <property type="match status" value="1"/>
</dbReference>
<dbReference type="CDD" id="cd17546">
    <property type="entry name" value="REC_hyHK_CKI1_RcsC-like"/>
    <property type="match status" value="1"/>
</dbReference>
<keyword evidence="2 11" id="KW-0597">Phosphoprotein</keyword>
<feature type="region of interest" description="Disordered" evidence="12">
    <location>
        <begin position="1236"/>
        <end position="1274"/>
    </location>
</feature>
<dbReference type="GO" id="GO:0009584">
    <property type="term" value="P:detection of visible light"/>
    <property type="evidence" value="ECO:0007669"/>
    <property type="project" value="InterPro"/>
</dbReference>
<name>A0A5C2RYN5_9APHY</name>
<evidence type="ECO:0008006" key="18">
    <source>
        <dbReference type="Google" id="ProtNLM"/>
    </source>
</evidence>
<feature type="region of interest" description="Disordered" evidence="12">
    <location>
        <begin position="1286"/>
        <end position="1331"/>
    </location>
</feature>
<evidence type="ECO:0000256" key="5">
    <source>
        <dbReference type="ARBA" id="ARBA00022741"/>
    </source>
</evidence>
<dbReference type="Pfam" id="PF00072">
    <property type="entry name" value="Response_reg"/>
    <property type="match status" value="1"/>
</dbReference>
<dbReference type="InterPro" id="IPR013515">
    <property type="entry name" value="Phytochrome_cen-reg"/>
</dbReference>
<feature type="domain" description="Response regulatory" evidence="15">
    <location>
        <begin position="1367"/>
        <end position="1496"/>
    </location>
</feature>
<keyword evidence="6" id="KW-0418">Kinase</keyword>
<dbReference type="Proteomes" id="UP000313359">
    <property type="component" value="Unassembled WGS sequence"/>
</dbReference>
<protein>
    <recommendedName>
        <fullName evidence="18">Phytochrome</fullName>
    </recommendedName>
</protein>
<evidence type="ECO:0000256" key="6">
    <source>
        <dbReference type="ARBA" id="ARBA00022777"/>
    </source>
</evidence>
<feature type="domain" description="Phytochrome chromophore attachment site" evidence="13">
    <location>
        <begin position="633"/>
        <end position="795"/>
    </location>
</feature>
<dbReference type="InterPro" id="IPR036890">
    <property type="entry name" value="HATPase_C_sf"/>
</dbReference>
<dbReference type="GO" id="GO:0009881">
    <property type="term" value="F:photoreceptor activity"/>
    <property type="evidence" value="ECO:0007669"/>
    <property type="project" value="UniProtKB-KW"/>
</dbReference>
<evidence type="ECO:0000256" key="10">
    <source>
        <dbReference type="ARBA" id="ARBA00023170"/>
    </source>
</evidence>
<dbReference type="InterPro" id="IPR003018">
    <property type="entry name" value="GAF"/>
</dbReference>
<dbReference type="GO" id="GO:0006355">
    <property type="term" value="P:regulation of DNA-templated transcription"/>
    <property type="evidence" value="ECO:0007669"/>
    <property type="project" value="InterPro"/>
</dbReference>
<evidence type="ECO:0000256" key="12">
    <source>
        <dbReference type="SAM" id="MobiDB-lite"/>
    </source>
</evidence>
<dbReference type="SMART" id="SM00387">
    <property type="entry name" value="HATPase_c"/>
    <property type="match status" value="1"/>
</dbReference>
<dbReference type="EMBL" id="ML122290">
    <property type="protein sequence ID" value="RPD56172.1"/>
    <property type="molecule type" value="Genomic_DNA"/>
</dbReference>
<dbReference type="Pfam" id="PF08446">
    <property type="entry name" value="PAS_2"/>
    <property type="match status" value="1"/>
</dbReference>
<feature type="compositionally biased region" description="Polar residues" evidence="12">
    <location>
        <begin position="13"/>
        <end position="26"/>
    </location>
</feature>
<evidence type="ECO:0000313" key="17">
    <source>
        <dbReference type="Proteomes" id="UP000313359"/>
    </source>
</evidence>
<dbReference type="InterPro" id="IPR003661">
    <property type="entry name" value="HisK_dim/P_dom"/>
</dbReference>
<dbReference type="SUPFAM" id="SSF55785">
    <property type="entry name" value="PYP-like sensor domain (PAS domain)"/>
    <property type="match status" value="1"/>
</dbReference>
<dbReference type="SMART" id="SM00065">
    <property type="entry name" value="GAF"/>
    <property type="match status" value="1"/>
</dbReference>
<keyword evidence="8" id="KW-0157">Chromophore</keyword>
<dbReference type="InterPro" id="IPR035965">
    <property type="entry name" value="PAS-like_dom_sf"/>
</dbReference>
<dbReference type="Pfam" id="PF00512">
    <property type="entry name" value="HisKA"/>
    <property type="match status" value="1"/>
</dbReference>
<keyword evidence="9" id="KW-0902">Two-component regulatory system</keyword>
<evidence type="ECO:0000256" key="2">
    <source>
        <dbReference type="ARBA" id="ARBA00022553"/>
    </source>
</evidence>
<gene>
    <name evidence="16" type="ORF">L227DRAFT_614793</name>
</gene>
<dbReference type="Gene3D" id="3.30.565.10">
    <property type="entry name" value="Histidine kinase-like ATPase, C-terminal domain"/>
    <property type="match status" value="1"/>
</dbReference>
<dbReference type="PROSITE" id="PS50109">
    <property type="entry name" value="HIS_KIN"/>
    <property type="match status" value="1"/>
</dbReference>
<dbReference type="SUPFAM" id="SSF55874">
    <property type="entry name" value="ATPase domain of HSP90 chaperone/DNA topoisomerase II/histidine kinase"/>
    <property type="match status" value="1"/>
</dbReference>
<dbReference type="GO" id="GO:0000155">
    <property type="term" value="F:phosphorelay sensor kinase activity"/>
    <property type="evidence" value="ECO:0007669"/>
    <property type="project" value="InterPro"/>
</dbReference>
<feature type="region of interest" description="Disordered" evidence="12">
    <location>
        <begin position="148"/>
        <end position="171"/>
    </location>
</feature>
<feature type="compositionally biased region" description="Polar residues" evidence="12">
    <location>
        <begin position="1247"/>
        <end position="1274"/>
    </location>
</feature>
<evidence type="ECO:0000259" key="13">
    <source>
        <dbReference type="PROSITE" id="PS50046"/>
    </source>
</evidence>
<dbReference type="PANTHER" id="PTHR43065">
    <property type="entry name" value="SENSOR HISTIDINE KINASE"/>
    <property type="match status" value="1"/>
</dbReference>
<dbReference type="InterPro" id="IPR003594">
    <property type="entry name" value="HATPase_dom"/>
</dbReference>
<evidence type="ECO:0000256" key="1">
    <source>
        <dbReference type="ARBA" id="ARBA00022543"/>
    </source>
</evidence>
<dbReference type="InterPro" id="IPR013654">
    <property type="entry name" value="PAS_2"/>
</dbReference>
<organism evidence="16 17">
    <name type="scientific">Lentinus tigrinus ALCF2SS1-6</name>
    <dbReference type="NCBI Taxonomy" id="1328759"/>
    <lineage>
        <taxon>Eukaryota</taxon>
        <taxon>Fungi</taxon>
        <taxon>Dikarya</taxon>
        <taxon>Basidiomycota</taxon>
        <taxon>Agaricomycotina</taxon>
        <taxon>Agaricomycetes</taxon>
        <taxon>Polyporales</taxon>
        <taxon>Polyporaceae</taxon>
        <taxon>Lentinus</taxon>
    </lineage>
</organism>
<accession>A0A5C2RYN5</accession>
<dbReference type="STRING" id="1328759.A0A5C2RYN5"/>
<dbReference type="SUPFAM" id="SSF52172">
    <property type="entry name" value="CheY-like"/>
    <property type="match status" value="1"/>
</dbReference>
<dbReference type="InterPro" id="IPR001789">
    <property type="entry name" value="Sig_transdc_resp-reg_receiver"/>
</dbReference>
<keyword evidence="1" id="KW-0600">Photoreceptor protein</keyword>
<dbReference type="SMART" id="SM00448">
    <property type="entry name" value="REC"/>
    <property type="match status" value="1"/>
</dbReference>
<dbReference type="InterPro" id="IPR043150">
    <property type="entry name" value="Phytochrome_PHY_sf"/>
</dbReference>
<feature type="compositionally biased region" description="Low complexity" evidence="12">
    <location>
        <begin position="527"/>
        <end position="546"/>
    </location>
</feature>
<dbReference type="InterPro" id="IPR011006">
    <property type="entry name" value="CheY-like_superfamily"/>
</dbReference>
<dbReference type="GO" id="GO:0005524">
    <property type="term" value="F:ATP binding"/>
    <property type="evidence" value="ECO:0007669"/>
    <property type="project" value="UniProtKB-KW"/>
</dbReference>
<feature type="compositionally biased region" description="Low complexity" evidence="12">
    <location>
        <begin position="461"/>
        <end position="490"/>
    </location>
</feature>
<sequence>MNPKHEPLPGLLRSSSAGDVPTTSAIKTRDAPRRGDAQSTSVSPTRHNQPSQRARHAGPNFRDFSPHKSPFSPRTFSTALPIGGEPGSGPDVLFASGPIGEAVPVTAEPECALSDDRYNPRHPPHLSDVAAPAFADFTAASSIIPGVYDEQSLPDSPAVPPSVPHAPSNFSQSGIVHLPPIGELGEASGRLSSGALSSGRRFSPAGQSHSGGGSADQQRRSTPGSSPHGLSAEASRSPSNDPSSSLGSRSGSALSGASGPHMTLRYQHVEDENGHHIIVGREGKLTSCEDEPIRTPGAVQGFGVLIAVEEDFETGNLVVRQVSENSTELLGLSPSFLFGLECLSQTFPDLQADVLFDNIQYLSDTSLTAEEQAENLHVFMLSGYGEPGSALPEELNLNSDPQGRRTWTCWCAAHRPQMTAPANLAEDGDNQLDNAYQNIIILEFELERDSFNPLYPPPVLGSENGSGRRSGISSPSSTEASSSVSASNSSGRTLFSQSSAESTSVVTPDDSTPSLTGVTSDVSDMRSPLAASMSPSLSSASQAHSMPGEDDWLPSAEDVLESTTSRSKPLLALERLRRTRRPGGGDTATPDSQGGGSGQGRGFRRRRGTGAVGMMDVFAVMAQINEQLGAAPDLDSFLKVTAGVMKDLTQFHRVLVYQFDEAWNGQVVAELVDWNQTHDLYRGLHFPATDIPAQARDLYALNKVRLLYDRGQPTARLIVRSKQDLEKPLDMTHCYLRAMSPIHLKYLGNMGVRASMSVSIIAFGTLWGLVACHSYGPHGMRVSFPVRQMLRLLSQSISRNIERLSYAQRLHTRKLINTMPSDQHPGGYIVSNADDLLGLFDADYGVLVIGEGAKILGPNQHGQEILIVAEYLRLKQFNTLQVSQAVTVDYPDLKLTTGLEIIAGLLYVPLSAGGRDFIAFLRKGQPRQVNWAGRPYKTPEQPNVLEPRQSFKIWSEMVAGRCRAWTDEHLETAGVLALVYGKFIEVWRQKESALHATKLTNILLSNASHEVRTPLNHIINYLELAMNGPLDMETRENLSQSHAASKSLLFTINDLLDLTRLESGNETSFNEPFDLHQSIEDATQLYRNEARRRGLVFDLDLTTCPRQVIGDARKIRTLVANLTANALKYTANGSIHVSCRQFDEPLGLRNAGDIAVEVVVADTGCGIATEKLESIFREFEQVESAPPRTHSPGLGLGLAVVARIVEQLGGQLRVDSAIGQGSRFSFLLPLATETSSAYSGSGGTGRLSITTTNSSGSSLQRSIHSALSRQNSRGSEIDNLVEALSSSHLEGPPPSIHQIERGSPGPVAGHPSSKGSMEIPGSANPLKPVKVDEFDLDKPVVREKKKSRSKISPTKRHTDAQHLPKLRILIVEDNDINRMILAKRLSLDGHVVVNASNGQEGLEVVEADRDFDCVLMDIQMPLLNGYEATERIRVLEQDKDLLDRISHKLNGRIPIFAVSASLFENQREELYKLGMDGWILKPIDFKRLRAILRGVVDSHQREKDVYYPGCNWEIGGWLSLPDSKIES</sequence>
<dbReference type="PRINTS" id="PR00344">
    <property type="entry name" value="BCTRLSENSOR"/>
</dbReference>
<keyword evidence="10" id="KW-0675">Receptor</keyword>
<dbReference type="Gene3D" id="3.30.450.40">
    <property type="match status" value="1"/>
</dbReference>
<keyword evidence="5" id="KW-0547">Nucleotide-binding</keyword>
<evidence type="ECO:0000259" key="14">
    <source>
        <dbReference type="PROSITE" id="PS50109"/>
    </source>
</evidence>
<feature type="modified residue" description="4-aspartylphosphate" evidence="11">
    <location>
        <position position="1417"/>
    </location>
</feature>
<feature type="compositionally biased region" description="Basic and acidic residues" evidence="12">
    <location>
        <begin position="27"/>
        <end position="36"/>
    </location>
</feature>
<dbReference type="SUPFAM" id="SSF47384">
    <property type="entry name" value="Homodimeric domain of signal transducing histidine kinase"/>
    <property type="match status" value="1"/>
</dbReference>
<dbReference type="InterPro" id="IPR016132">
    <property type="entry name" value="Phyto_chromo_attachment"/>
</dbReference>
<dbReference type="CDD" id="cd00082">
    <property type="entry name" value="HisKA"/>
    <property type="match status" value="1"/>
</dbReference>
<dbReference type="Gene3D" id="3.30.450.20">
    <property type="entry name" value="PAS domain"/>
    <property type="match status" value="2"/>
</dbReference>
<evidence type="ECO:0000256" key="4">
    <source>
        <dbReference type="ARBA" id="ARBA00022679"/>
    </source>
</evidence>
<feature type="compositionally biased region" description="Polar residues" evidence="12">
    <location>
        <begin position="37"/>
        <end position="52"/>
    </location>
</feature>
<dbReference type="Gene3D" id="3.30.450.270">
    <property type="match status" value="1"/>
</dbReference>
<feature type="domain" description="Histidine kinase" evidence="14">
    <location>
        <begin position="1006"/>
        <end position="1232"/>
    </location>
</feature>
<dbReference type="InterPro" id="IPR005467">
    <property type="entry name" value="His_kinase_dom"/>
</dbReference>
<keyword evidence="17" id="KW-1185">Reference proteome</keyword>
<feature type="region of interest" description="Disordered" evidence="12">
    <location>
        <begin position="186"/>
        <end position="260"/>
    </location>
</feature>
<dbReference type="Pfam" id="PF00360">
    <property type="entry name" value="PHY"/>
    <property type="match status" value="1"/>
</dbReference>
<evidence type="ECO:0000256" key="8">
    <source>
        <dbReference type="ARBA" id="ARBA00022991"/>
    </source>
</evidence>
<dbReference type="OrthoDB" id="2015534at2759"/>
<keyword evidence="3" id="KW-0716">Sensory transduction</keyword>
<dbReference type="Pfam" id="PF02518">
    <property type="entry name" value="HATPase_c"/>
    <property type="match status" value="1"/>
</dbReference>
<feature type="compositionally biased region" description="Polar residues" evidence="12">
    <location>
        <begin position="491"/>
        <end position="522"/>
    </location>
</feature>
<keyword evidence="4" id="KW-0808">Transferase</keyword>
<feature type="region of interest" description="Disordered" evidence="12">
    <location>
        <begin position="1"/>
        <end position="95"/>
    </location>
</feature>
<dbReference type="Pfam" id="PF01590">
    <property type="entry name" value="GAF"/>
    <property type="match status" value="1"/>
</dbReference>
<evidence type="ECO:0000256" key="9">
    <source>
        <dbReference type="ARBA" id="ARBA00023012"/>
    </source>
</evidence>
<dbReference type="InterPro" id="IPR029016">
    <property type="entry name" value="GAF-like_dom_sf"/>
</dbReference>
<dbReference type="SMART" id="SM00388">
    <property type="entry name" value="HisKA"/>
    <property type="match status" value="1"/>
</dbReference>
<dbReference type="Gene3D" id="3.40.50.2300">
    <property type="match status" value="1"/>
</dbReference>
<feature type="compositionally biased region" description="Low complexity" evidence="12">
    <location>
        <begin position="235"/>
        <end position="259"/>
    </location>
</feature>
<dbReference type="PANTHER" id="PTHR43065:SF10">
    <property type="entry name" value="PEROXIDE STRESS-ACTIVATED HISTIDINE KINASE MAK3"/>
    <property type="match status" value="1"/>
</dbReference>
<dbReference type="PROSITE" id="PS50046">
    <property type="entry name" value="PHYTOCHROME_2"/>
    <property type="match status" value="1"/>
</dbReference>
<reference evidence="16" key="1">
    <citation type="journal article" date="2018" name="Genome Biol. Evol.">
        <title>Genomics and development of Lentinus tigrinus, a white-rot wood-decaying mushroom with dimorphic fruiting bodies.</title>
        <authorList>
            <person name="Wu B."/>
            <person name="Xu Z."/>
            <person name="Knudson A."/>
            <person name="Carlson A."/>
            <person name="Chen N."/>
            <person name="Kovaka S."/>
            <person name="LaButti K."/>
            <person name="Lipzen A."/>
            <person name="Pennachio C."/>
            <person name="Riley R."/>
            <person name="Schakwitz W."/>
            <person name="Umezawa K."/>
            <person name="Ohm R.A."/>
            <person name="Grigoriev I.V."/>
            <person name="Nagy L.G."/>
            <person name="Gibbons J."/>
            <person name="Hibbett D."/>
        </authorList>
    </citation>
    <scope>NUCLEOTIDE SEQUENCE [LARGE SCALE GENOMIC DNA]</scope>
    <source>
        <strain evidence="16">ALCF2SS1-6</strain>
    </source>
</reference>
<feature type="region of interest" description="Disordered" evidence="12">
    <location>
        <begin position="455"/>
        <end position="606"/>
    </location>
</feature>
<evidence type="ECO:0000256" key="7">
    <source>
        <dbReference type="ARBA" id="ARBA00022840"/>
    </source>
</evidence>
<feature type="compositionally biased region" description="Low complexity" evidence="12">
    <location>
        <begin position="186"/>
        <end position="201"/>
    </location>
</feature>
<evidence type="ECO:0000259" key="15">
    <source>
        <dbReference type="PROSITE" id="PS50110"/>
    </source>
</evidence>
<evidence type="ECO:0000256" key="11">
    <source>
        <dbReference type="PROSITE-ProRule" id="PRU00169"/>
    </source>
</evidence>
<dbReference type="InterPro" id="IPR036097">
    <property type="entry name" value="HisK_dim/P_sf"/>
</dbReference>
<keyword evidence="7" id="KW-0067">ATP-binding</keyword>
<dbReference type="Gene3D" id="1.10.287.130">
    <property type="match status" value="1"/>
</dbReference>
<evidence type="ECO:0000313" key="16">
    <source>
        <dbReference type="EMBL" id="RPD56172.1"/>
    </source>
</evidence>
<evidence type="ECO:0000256" key="3">
    <source>
        <dbReference type="ARBA" id="ARBA00022606"/>
    </source>
</evidence>
<proteinExistence type="predicted"/>